<dbReference type="InterPro" id="IPR040097">
    <property type="entry name" value="FAAL/FAAC"/>
</dbReference>
<evidence type="ECO:0000256" key="6">
    <source>
        <dbReference type="ARBA" id="ARBA00022832"/>
    </source>
</evidence>
<dbReference type="Gene3D" id="1.10.1200.10">
    <property type="entry name" value="ACP-like"/>
    <property type="match status" value="1"/>
</dbReference>
<keyword evidence="5" id="KW-0808">Transferase</keyword>
<dbReference type="PROSITE" id="PS52004">
    <property type="entry name" value="KS3_2"/>
    <property type="match status" value="1"/>
</dbReference>
<evidence type="ECO:0000256" key="4">
    <source>
        <dbReference type="ARBA" id="ARBA00022598"/>
    </source>
</evidence>
<dbReference type="InterPro" id="IPR042099">
    <property type="entry name" value="ANL_N_sf"/>
</dbReference>
<dbReference type="GO" id="GO:0071766">
    <property type="term" value="P:Actinobacterium-type cell wall biogenesis"/>
    <property type="evidence" value="ECO:0007669"/>
    <property type="project" value="UniProtKB-ARBA"/>
</dbReference>
<keyword evidence="6" id="KW-0276">Fatty acid metabolism</keyword>
<dbReference type="SUPFAM" id="SSF47336">
    <property type="entry name" value="ACP-like"/>
    <property type="match status" value="1"/>
</dbReference>
<dbReference type="EMBL" id="CAADFK010000289">
    <property type="protein sequence ID" value="VFK21985.1"/>
    <property type="molecule type" value="Genomic_DNA"/>
</dbReference>
<name>A0A450WY90_9GAMM</name>
<evidence type="ECO:0000256" key="7">
    <source>
        <dbReference type="ARBA" id="ARBA00023098"/>
    </source>
</evidence>
<dbReference type="InterPro" id="IPR020806">
    <property type="entry name" value="PKS_PP-bd"/>
</dbReference>
<organism evidence="10">
    <name type="scientific">Candidatus Kentrum sp. LPFa</name>
    <dbReference type="NCBI Taxonomy" id="2126335"/>
    <lineage>
        <taxon>Bacteria</taxon>
        <taxon>Pseudomonadati</taxon>
        <taxon>Pseudomonadota</taxon>
        <taxon>Gammaproteobacteria</taxon>
        <taxon>Candidatus Kentrum</taxon>
    </lineage>
</organism>
<evidence type="ECO:0000256" key="5">
    <source>
        <dbReference type="ARBA" id="ARBA00022679"/>
    </source>
</evidence>
<dbReference type="SUPFAM" id="SSF53901">
    <property type="entry name" value="Thiolase-like"/>
    <property type="match status" value="1"/>
</dbReference>
<gene>
    <name evidence="10" type="ORF">BECKLPF1236B_GA0070989_12891</name>
</gene>
<dbReference type="Gene3D" id="3.30.300.30">
    <property type="match status" value="1"/>
</dbReference>
<dbReference type="InterPro" id="IPR009081">
    <property type="entry name" value="PP-bd_ACP"/>
</dbReference>
<evidence type="ECO:0000259" key="8">
    <source>
        <dbReference type="PROSITE" id="PS50075"/>
    </source>
</evidence>
<reference evidence="10" key="1">
    <citation type="submission" date="2019-02" db="EMBL/GenBank/DDBJ databases">
        <authorList>
            <person name="Gruber-Vodicka R. H."/>
            <person name="Seah K. B. B."/>
        </authorList>
    </citation>
    <scope>NUCLEOTIDE SEQUENCE</scope>
    <source>
        <strain evidence="10">BECK_S313</strain>
    </source>
</reference>
<dbReference type="SMART" id="SM01294">
    <property type="entry name" value="PKS_PP_betabranch"/>
    <property type="match status" value="1"/>
</dbReference>
<accession>A0A450WY90</accession>
<dbReference type="GO" id="GO:0031177">
    <property type="term" value="F:phosphopantetheine binding"/>
    <property type="evidence" value="ECO:0007669"/>
    <property type="project" value="InterPro"/>
</dbReference>
<dbReference type="SMART" id="SM00825">
    <property type="entry name" value="PKS_KS"/>
    <property type="match status" value="1"/>
</dbReference>
<dbReference type="InterPro" id="IPR020841">
    <property type="entry name" value="PKS_Beta-ketoAc_synthase_dom"/>
</dbReference>
<dbReference type="GO" id="GO:0070566">
    <property type="term" value="F:adenylyltransferase activity"/>
    <property type="evidence" value="ECO:0007669"/>
    <property type="project" value="TreeGrafter"/>
</dbReference>
<evidence type="ECO:0000313" key="10">
    <source>
        <dbReference type="EMBL" id="VFK21985.1"/>
    </source>
</evidence>
<dbReference type="GO" id="GO:0016874">
    <property type="term" value="F:ligase activity"/>
    <property type="evidence" value="ECO:0007669"/>
    <property type="project" value="UniProtKB-KW"/>
</dbReference>
<dbReference type="InterPro" id="IPR045851">
    <property type="entry name" value="AMP-bd_C_sf"/>
</dbReference>
<protein>
    <submittedName>
        <fullName evidence="10">Acyl-CoA synthetase (AMP-forming)/AMP-acid ligase II</fullName>
    </submittedName>
</protein>
<dbReference type="CDD" id="cd05931">
    <property type="entry name" value="FAAL"/>
    <property type="match status" value="1"/>
</dbReference>
<dbReference type="InterPro" id="IPR036736">
    <property type="entry name" value="ACP-like_sf"/>
</dbReference>
<dbReference type="PANTHER" id="PTHR22754">
    <property type="entry name" value="DISCO-INTERACTING PROTEIN 2 DIP2 -RELATED"/>
    <property type="match status" value="1"/>
</dbReference>
<dbReference type="GO" id="GO:0016746">
    <property type="term" value="F:acyltransferase activity"/>
    <property type="evidence" value="ECO:0007669"/>
    <property type="project" value="InterPro"/>
</dbReference>
<dbReference type="GO" id="GO:0005886">
    <property type="term" value="C:plasma membrane"/>
    <property type="evidence" value="ECO:0007669"/>
    <property type="project" value="TreeGrafter"/>
</dbReference>
<feature type="domain" description="Carrier" evidence="8">
    <location>
        <begin position="647"/>
        <end position="724"/>
    </location>
</feature>
<dbReference type="Gene3D" id="3.40.50.12780">
    <property type="entry name" value="N-terminal domain of ligase-like"/>
    <property type="match status" value="1"/>
</dbReference>
<dbReference type="InterPro" id="IPR025110">
    <property type="entry name" value="AMP-bd_C"/>
</dbReference>
<proteinExistence type="inferred from homology"/>
<dbReference type="InterPro" id="IPR000873">
    <property type="entry name" value="AMP-dep_synth/lig_dom"/>
</dbReference>
<dbReference type="InterPro" id="IPR020845">
    <property type="entry name" value="AMP-binding_CS"/>
</dbReference>
<dbReference type="Pfam" id="PF00109">
    <property type="entry name" value="ketoacyl-synt"/>
    <property type="match status" value="1"/>
</dbReference>
<comment type="similarity">
    <text evidence="1">Belongs to the ATP-dependent AMP-binding enzyme family.</text>
</comment>
<evidence type="ECO:0000259" key="9">
    <source>
        <dbReference type="PROSITE" id="PS52004"/>
    </source>
</evidence>
<keyword evidence="4 10" id="KW-0436">Ligase</keyword>
<dbReference type="InterPro" id="IPR014030">
    <property type="entry name" value="Ketoacyl_synth_N"/>
</dbReference>
<keyword evidence="2" id="KW-0596">Phosphopantetheine</keyword>
<dbReference type="Gene3D" id="3.40.47.10">
    <property type="match status" value="1"/>
</dbReference>
<dbReference type="Pfam" id="PF00501">
    <property type="entry name" value="AMP-binding"/>
    <property type="match status" value="1"/>
</dbReference>
<sequence>MLFIADPVMSKNPFQATTLIEILRHRAQAQPDKRAYTFLKDGETEEASLTYAQLDRQARAIAVRLQSISESGDRALLFYPQGLDYIAAFFGCLYAGVIAVPTYPPKRNRPDPRLVAIAADSQATSILTTTEIVSNPTRLDHNPALKNRRWLATDELTDELAENWRAPDIDSETLAFLQYTSGSTGTPKGVMVSHGNLLHNSAYMTSIWQYDSDNIMVTWLPIFHDMGLIFGILQPLYQGFPCYVMSPAAFIQRPFRWLQTISRYRATHTAAPNFGYDLCIGKITEAQRSTLDLSHWKMGLNGAEPVRAETFRRFNEYFEPCGLAPTTLCHAYGLAEATLVIAGAKRQALTFYYRIQSDTFEQHRVITATENEQNTQTLVGCGYPAVDAKVVIANPDTLTQCQANEVGEIWLSDPSVAHGYWQRPTETVETFQAHFADTGEGPFLRTGDLGFLRDGELFITGRRKDLIIIHGQNYYPQDIEATVEGSHQALQSAGGVAFSVELDEKEQLVIVQEVQRTYLRKLNTEAVFDAIRLAVLAQHKLAVHAIVLLKPGRLPKTSSGKVQRRTCRAQFLARELESIAQWQRPGVGKRVSPEIIPPNDHVEGFITPADEKRARVGWISAAHPPYGPESGLLFHSKVTPPSAEIRATKDTITSWLVIRIGQLAGIPPEQIDTYRPFAYYGLDSVAATGLSGDLGEWLGQPLAATLAYDYPTIDAMARYLTGPQASPFGPAIRKVSTNTDPIAIIGMGCRFPKAKNPDEFWDLLKNGEDAIVRVPDSRWTPTSASVSWGGFIDDVDQFDPIFFGISPREAESMDPQQRLLLEIGWEALENAGIAPNSLAGTRTGVFIGISTHDYAEFLPGLDSNLYVRTGSAFSIAASRLSYLLDLRGPSKAIDTACSYPRLRKIARLR</sequence>
<dbReference type="PROSITE" id="PS50075">
    <property type="entry name" value="CARRIER"/>
    <property type="match status" value="1"/>
</dbReference>
<dbReference type="InterPro" id="IPR016039">
    <property type="entry name" value="Thiolase-like"/>
</dbReference>
<dbReference type="CDD" id="cd00833">
    <property type="entry name" value="PKS"/>
    <property type="match status" value="1"/>
</dbReference>
<keyword evidence="3" id="KW-0597">Phosphoprotein</keyword>
<dbReference type="SMART" id="SM00823">
    <property type="entry name" value="PKS_PP"/>
    <property type="match status" value="1"/>
</dbReference>
<dbReference type="AlphaFoldDB" id="A0A450WY90"/>
<keyword evidence="7" id="KW-0443">Lipid metabolism</keyword>
<dbReference type="Pfam" id="PF23024">
    <property type="entry name" value="AMP-dom_DIP2-like"/>
    <property type="match status" value="1"/>
</dbReference>
<dbReference type="SUPFAM" id="SSF56801">
    <property type="entry name" value="Acetyl-CoA synthetase-like"/>
    <property type="match status" value="1"/>
</dbReference>
<dbReference type="FunFam" id="3.40.50.12780:FF:000013">
    <property type="entry name" value="Long-chain-fatty-acid--AMP ligase FadD32"/>
    <property type="match status" value="1"/>
</dbReference>
<dbReference type="PANTHER" id="PTHR22754:SF32">
    <property type="entry name" value="DISCO-INTERACTING PROTEIN 2"/>
    <property type="match status" value="1"/>
</dbReference>
<dbReference type="Pfam" id="PF00550">
    <property type="entry name" value="PP-binding"/>
    <property type="match status" value="1"/>
</dbReference>
<feature type="domain" description="Ketosynthase family 3 (KS3)" evidence="9">
    <location>
        <begin position="739"/>
        <end position="909"/>
    </location>
</feature>
<evidence type="ECO:0000256" key="3">
    <source>
        <dbReference type="ARBA" id="ARBA00022553"/>
    </source>
</evidence>
<evidence type="ECO:0000256" key="1">
    <source>
        <dbReference type="ARBA" id="ARBA00006432"/>
    </source>
</evidence>
<evidence type="ECO:0000256" key="2">
    <source>
        <dbReference type="ARBA" id="ARBA00022450"/>
    </source>
</evidence>
<dbReference type="PROSITE" id="PS00455">
    <property type="entry name" value="AMP_BINDING"/>
    <property type="match status" value="1"/>
</dbReference>
<dbReference type="GO" id="GO:0006633">
    <property type="term" value="P:fatty acid biosynthetic process"/>
    <property type="evidence" value="ECO:0007669"/>
    <property type="project" value="TreeGrafter"/>
</dbReference>